<proteinExistence type="predicted"/>
<dbReference type="EMBL" id="CP113517">
    <property type="protein sequence ID" value="WAR44181.1"/>
    <property type="molecule type" value="Genomic_DNA"/>
</dbReference>
<dbReference type="Pfam" id="PF09937">
    <property type="entry name" value="DUF2169"/>
    <property type="match status" value="1"/>
</dbReference>
<sequence length="369" mass="41296">MDLLNATDMQATYTQGTDKDARDSLVVVVKGTFNIPLDGGDAKLAQEQKPLIMADTFTGEPGFSAPIYEADFAPIKPRCDVLLVGSAHAPNGQPVSKLPVGLKVGDMIKTFNVVGDREWEVNALGANPGRPRPFLQMPITYDRAYGGQDNFHVDPGQHGAFMQNPVGRGYRRHLIEIEGKPLPNTEEMDRPITSPKGEYRPMSFGVIGRNWLPRFPFAGTYDQNWIDNIFPFLPHDFDNQYFQAAPPDQQLPYLQGGEDVALGNLAPQSNIRFKLPRIDMPIVFFYKKGGKHETSGVIDTLIIEPDAGVFTMCWRARLPLKRNMFEIAQVLVGKMSPAWWRARELGKTYYPSLDAVVKSKRREASVEIE</sequence>
<name>A0ABY7GI38_9GAMM</name>
<organism evidence="2 3">
    <name type="scientific">Methylomonas rapida</name>
    <dbReference type="NCBI Taxonomy" id="2963939"/>
    <lineage>
        <taxon>Bacteria</taxon>
        <taxon>Pseudomonadati</taxon>
        <taxon>Pseudomonadota</taxon>
        <taxon>Gammaproteobacteria</taxon>
        <taxon>Methylococcales</taxon>
        <taxon>Methylococcaceae</taxon>
        <taxon>Methylomonas</taxon>
    </lineage>
</organism>
<accession>A0ABY7GI38</accession>
<dbReference type="InterPro" id="IPR018683">
    <property type="entry name" value="DUF2169"/>
</dbReference>
<reference evidence="2" key="1">
    <citation type="submission" date="2022-11" db="EMBL/GenBank/DDBJ databases">
        <title>Methylomonas rapida sp. nov., Carotenoid-Producing Obligate Methanotrophs with High Growth Characteristics and Biotechnological Potential.</title>
        <authorList>
            <person name="Tikhonova E.N."/>
            <person name="Suleimanov R.Z."/>
            <person name="Miroshnikov K."/>
            <person name="Oshkin I.Y."/>
            <person name="Belova S.E."/>
            <person name="Danilova O.V."/>
            <person name="Ashikhmin A."/>
            <person name="Konopkin A."/>
            <person name="But S.Y."/>
            <person name="Khmelenina V.N."/>
            <person name="Kuznetsov N."/>
            <person name="Pimenov N.V."/>
            <person name="Dedysh S.N."/>
        </authorList>
    </citation>
    <scope>NUCLEOTIDE SEQUENCE</scope>
    <source>
        <strain evidence="2">MP1</strain>
    </source>
</reference>
<keyword evidence="3" id="KW-1185">Reference proteome</keyword>
<dbReference type="RefSeq" id="WP_255189170.1">
    <property type="nucleotide sequence ID" value="NZ_CP113517.1"/>
</dbReference>
<evidence type="ECO:0000313" key="2">
    <source>
        <dbReference type="EMBL" id="WAR44181.1"/>
    </source>
</evidence>
<dbReference type="Proteomes" id="UP001162780">
    <property type="component" value="Chromosome"/>
</dbReference>
<protein>
    <submittedName>
        <fullName evidence="2">DUF2169 domain-containing protein</fullName>
    </submittedName>
</protein>
<gene>
    <name evidence="2" type="ORF">NM686_017660</name>
</gene>
<evidence type="ECO:0000313" key="3">
    <source>
        <dbReference type="Proteomes" id="UP001162780"/>
    </source>
</evidence>
<evidence type="ECO:0000259" key="1">
    <source>
        <dbReference type="Pfam" id="PF09937"/>
    </source>
</evidence>
<feature type="domain" description="DUF2169" evidence="1">
    <location>
        <begin position="22"/>
        <end position="315"/>
    </location>
</feature>